<dbReference type="Proteomes" id="UP000235659">
    <property type="component" value="Unassembled WGS sequence"/>
</dbReference>
<protein>
    <submittedName>
        <fullName evidence="1">Uncharacterized protein</fullName>
    </submittedName>
</protein>
<organism evidence="1 2">
    <name type="scientific">Paraburkholderia rhynchosiae</name>
    <dbReference type="NCBI Taxonomy" id="487049"/>
    <lineage>
        <taxon>Bacteria</taxon>
        <taxon>Pseudomonadati</taxon>
        <taxon>Pseudomonadota</taxon>
        <taxon>Betaproteobacteria</taxon>
        <taxon>Burkholderiales</taxon>
        <taxon>Burkholderiaceae</taxon>
        <taxon>Paraburkholderia</taxon>
    </lineage>
</organism>
<evidence type="ECO:0000313" key="2">
    <source>
        <dbReference type="Proteomes" id="UP000235659"/>
    </source>
</evidence>
<reference evidence="1 2" key="1">
    <citation type="submission" date="2018-01" db="EMBL/GenBank/DDBJ databases">
        <title>Whole genome analyses suggest that Burkholderia sensu lato contains two further novel genera in the rhizoxinica-symbiotica group Mycetohabitans gen. nov., and Trinickia gen. nov.: implications for the evolution of diazotrophy and nodulation in the Burkholderiaceae.</title>
        <authorList>
            <person name="Estrada-de los Santos P."/>
            <person name="Palmer M."/>
            <person name="Chavez-Ramirez B."/>
            <person name="Beukes C."/>
            <person name="Steenkamp E.T."/>
            <person name="Hirsch A.M."/>
            <person name="Manyaka P."/>
            <person name="Maluk M."/>
            <person name="Lafos M."/>
            <person name="Crook M."/>
            <person name="Gross E."/>
            <person name="Simon M.F."/>
            <person name="Bueno dos Reis Junior F."/>
            <person name="Poole P.S."/>
            <person name="Venter S.N."/>
            <person name="James E.K."/>
        </authorList>
    </citation>
    <scope>NUCLEOTIDE SEQUENCE [LARGE SCALE GENOMIC DNA]</scope>
    <source>
        <strain evidence="1 2">WSM 3937</strain>
    </source>
</reference>
<proteinExistence type="predicted"/>
<sequence>MVSPYVRSVLRDVVSGLSSALAVGRAGGNFSAGRGLLVPKIGAVAGSFNTLKYLESIHTAYATSIQKLLPGVFQCCKGSIAIIHGNMLQ</sequence>
<comment type="caution">
    <text evidence="1">The sequence shown here is derived from an EMBL/GenBank/DDBJ whole genome shotgun (WGS) entry which is preliminary data.</text>
</comment>
<accession>A0ABX4VB26</accession>
<gene>
    <name evidence="1" type="ORF">C0Z16_03245</name>
</gene>
<name>A0ABX4VB26_9BURK</name>
<dbReference type="EMBL" id="PNXY01000002">
    <property type="protein sequence ID" value="PMS33605.1"/>
    <property type="molecule type" value="Genomic_DNA"/>
</dbReference>
<keyword evidence="2" id="KW-1185">Reference proteome</keyword>
<evidence type="ECO:0000313" key="1">
    <source>
        <dbReference type="EMBL" id="PMS33605.1"/>
    </source>
</evidence>